<keyword evidence="12" id="KW-1185">Reference proteome</keyword>
<name>A0ABD1P4L9_9LAMI</name>
<dbReference type="InterPro" id="IPR001128">
    <property type="entry name" value="Cyt_P450"/>
</dbReference>
<dbReference type="PANTHER" id="PTHR47944">
    <property type="entry name" value="CYTOCHROME P450 98A9"/>
    <property type="match status" value="1"/>
</dbReference>
<evidence type="ECO:0000256" key="6">
    <source>
        <dbReference type="ARBA" id="ARBA00023002"/>
    </source>
</evidence>
<evidence type="ECO:0000256" key="5">
    <source>
        <dbReference type="ARBA" id="ARBA00022723"/>
    </source>
</evidence>
<evidence type="ECO:0000313" key="12">
    <source>
        <dbReference type="Proteomes" id="UP001604277"/>
    </source>
</evidence>
<keyword evidence="5 9" id="KW-0479">Metal-binding</keyword>
<evidence type="ECO:0000256" key="3">
    <source>
        <dbReference type="ARBA" id="ARBA00010617"/>
    </source>
</evidence>
<evidence type="ECO:0000256" key="9">
    <source>
        <dbReference type="PIRSR" id="PIRSR602401-1"/>
    </source>
</evidence>
<comment type="similarity">
    <text evidence="3 10">Belongs to the cytochrome P450 family.</text>
</comment>
<protein>
    <submittedName>
        <fullName evidence="11">Cytochrome</fullName>
    </submittedName>
</protein>
<dbReference type="PRINTS" id="PR00463">
    <property type="entry name" value="EP450I"/>
</dbReference>
<dbReference type="Gene3D" id="1.10.630.10">
    <property type="entry name" value="Cytochrome P450"/>
    <property type="match status" value="2"/>
</dbReference>
<keyword evidence="8 10" id="KW-0503">Monooxygenase</keyword>
<comment type="cofactor">
    <cofactor evidence="1 9">
        <name>heme</name>
        <dbReference type="ChEBI" id="CHEBI:30413"/>
    </cofactor>
</comment>
<keyword evidence="7 9" id="KW-0408">Iron</keyword>
<dbReference type="InterPro" id="IPR002401">
    <property type="entry name" value="Cyt_P450_E_grp-I"/>
</dbReference>
<dbReference type="GO" id="GO:0044550">
    <property type="term" value="P:secondary metabolite biosynthetic process"/>
    <property type="evidence" value="ECO:0007669"/>
    <property type="project" value="UniProtKB-ARBA"/>
</dbReference>
<evidence type="ECO:0000256" key="2">
    <source>
        <dbReference type="ARBA" id="ARBA00004167"/>
    </source>
</evidence>
<dbReference type="GO" id="GO:0016020">
    <property type="term" value="C:membrane"/>
    <property type="evidence" value="ECO:0007669"/>
    <property type="project" value="UniProtKB-SubCell"/>
</dbReference>
<dbReference type="Pfam" id="PF00067">
    <property type="entry name" value="p450"/>
    <property type="match status" value="2"/>
</dbReference>
<accession>A0ABD1P4L9</accession>
<dbReference type="GO" id="GO:0046872">
    <property type="term" value="F:metal ion binding"/>
    <property type="evidence" value="ECO:0007669"/>
    <property type="project" value="UniProtKB-KW"/>
</dbReference>
<dbReference type="InterPro" id="IPR036396">
    <property type="entry name" value="Cyt_P450_sf"/>
</dbReference>
<feature type="binding site" description="axial binding residue" evidence="9">
    <location>
        <position position="100"/>
    </location>
    <ligand>
        <name>heme</name>
        <dbReference type="ChEBI" id="CHEBI:30413"/>
    </ligand>
    <ligandPart>
        <name>Fe</name>
        <dbReference type="ChEBI" id="CHEBI:18248"/>
    </ligandPart>
</feature>
<dbReference type="PANTHER" id="PTHR47944:SF4">
    <property type="entry name" value="OS09G0441700 PROTEIN"/>
    <property type="match status" value="1"/>
</dbReference>
<evidence type="ECO:0000256" key="7">
    <source>
        <dbReference type="ARBA" id="ARBA00023004"/>
    </source>
</evidence>
<evidence type="ECO:0000256" key="4">
    <source>
        <dbReference type="ARBA" id="ARBA00022617"/>
    </source>
</evidence>
<dbReference type="EMBL" id="JBFOLJ010000026">
    <property type="protein sequence ID" value="KAL2458820.1"/>
    <property type="molecule type" value="Genomic_DNA"/>
</dbReference>
<gene>
    <name evidence="11" type="ORF">Fot_55383</name>
</gene>
<comment type="caution">
    <text evidence="11">The sequence shown here is derived from an EMBL/GenBank/DDBJ whole genome shotgun (WGS) entry which is preliminary data.</text>
</comment>
<dbReference type="GO" id="GO:0004497">
    <property type="term" value="F:monooxygenase activity"/>
    <property type="evidence" value="ECO:0007669"/>
    <property type="project" value="UniProtKB-KW"/>
</dbReference>
<keyword evidence="6 10" id="KW-0560">Oxidoreductase</keyword>
<reference evidence="12" key="1">
    <citation type="submission" date="2024-07" db="EMBL/GenBank/DDBJ databases">
        <title>Two chromosome-level genome assemblies of Korean endemic species Abeliophyllum distichum and Forsythia ovata (Oleaceae).</title>
        <authorList>
            <person name="Jang H."/>
        </authorList>
    </citation>
    <scope>NUCLEOTIDE SEQUENCE [LARGE SCALE GENOMIC DNA]</scope>
</reference>
<evidence type="ECO:0000313" key="11">
    <source>
        <dbReference type="EMBL" id="KAL2458820.1"/>
    </source>
</evidence>
<evidence type="ECO:0000256" key="10">
    <source>
        <dbReference type="RuleBase" id="RU000461"/>
    </source>
</evidence>
<proteinExistence type="inferred from homology"/>
<dbReference type="InterPro" id="IPR017972">
    <property type="entry name" value="Cyt_P450_CS"/>
</dbReference>
<dbReference type="AlphaFoldDB" id="A0ABD1P4L9"/>
<dbReference type="PROSITE" id="PS00086">
    <property type="entry name" value="CYTOCHROME_P450"/>
    <property type="match status" value="1"/>
</dbReference>
<keyword evidence="4 9" id="KW-0349">Heme</keyword>
<evidence type="ECO:0000256" key="8">
    <source>
        <dbReference type="ARBA" id="ARBA00023033"/>
    </source>
</evidence>
<dbReference type="SUPFAM" id="SSF48264">
    <property type="entry name" value="Cytochrome P450"/>
    <property type="match status" value="1"/>
</dbReference>
<organism evidence="11 12">
    <name type="scientific">Forsythia ovata</name>
    <dbReference type="NCBI Taxonomy" id="205694"/>
    <lineage>
        <taxon>Eukaryota</taxon>
        <taxon>Viridiplantae</taxon>
        <taxon>Streptophyta</taxon>
        <taxon>Embryophyta</taxon>
        <taxon>Tracheophyta</taxon>
        <taxon>Spermatophyta</taxon>
        <taxon>Magnoliopsida</taxon>
        <taxon>eudicotyledons</taxon>
        <taxon>Gunneridae</taxon>
        <taxon>Pentapetalae</taxon>
        <taxon>asterids</taxon>
        <taxon>lamiids</taxon>
        <taxon>Lamiales</taxon>
        <taxon>Oleaceae</taxon>
        <taxon>Forsythieae</taxon>
        <taxon>Forsythia</taxon>
    </lineage>
</organism>
<dbReference type="Proteomes" id="UP001604277">
    <property type="component" value="Unassembled WGS sequence"/>
</dbReference>
<comment type="subcellular location">
    <subcellularLocation>
        <location evidence="2">Membrane</location>
        <topology evidence="2">Single-pass membrane protein</topology>
    </subcellularLocation>
</comment>
<evidence type="ECO:0000256" key="1">
    <source>
        <dbReference type="ARBA" id="ARBA00001971"/>
    </source>
</evidence>
<sequence length="127" mass="14698">MAKATQELDIVIVREKKVKESEIPNLPYLDAIVKETMRLHLHPVADFTFVKAPNLGSFEREGAVWGEPEEFRPERFLEMEMDVKGKNFELLPFGSGPRMCPGYSLGLKMIWLKKKINIPFQQEENYA</sequence>